<organism evidence="1 2">
    <name type="scientific">Cyclobacterium xiamenense</name>
    <dbReference type="NCBI Taxonomy" id="1297121"/>
    <lineage>
        <taxon>Bacteria</taxon>
        <taxon>Pseudomonadati</taxon>
        <taxon>Bacteroidota</taxon>
        <taxon>Cytophagia</taxon>
        <taxon>Cytophagales</taxon>
        <taxon>Cyclobacteriaceae</taxon>
        <taxon>Cyclobacterium</taxon>
    </lineage>
</organism>
<dbReference type="EMBL" id="FNZH01000001">
    <property type="protein sequence ID" value="SEI76187.1"/>
    <property type="molecule type" value="Genomic_DNA"/>
</dbReference>
<protein>
    <recommendedName>
        <fullName evidence="3">Ava_C0101 and related proteins</fullName>
    </recommendedName>
</protein>
<accession>A0A1H6TGE5</accession>
<dbReference type="OrthoDB" id="9800945at2"/>
<evidence type="ECO:0000313" key="2">
    <source>
        <dbReference type="Proteomes" id="UP000199403"/>
    </source>
</evidence>
<proteinExistence type="predicted"/>
<keyword evidence="2" id="KW-1185">Reference proteome</keyword>
<dbReference type="RefSeq" id="WP_092168143.1">
    <property type="nucleotide sequence ID" value="NZ_FNZH01000001.1"/>
</dbReference>
<sequence length="308" mass="35411">MNSNENFIPWPVLHFPEIHDTLETLHQWIQIVGKIRLRTMPWQNHSWHSTLYLSPHGFSTQAIPYRGGFFQIDFDFRQHQLLIACAHGETLRMELRSMTVADFYAELFEKLAQLQIQVAIHGRPNELETAIPFQENTVNRTYKPEAAQKLWQAMSKAQQVFTLFRSEFVGKCSPVHLFWGAFDLAVTRFSGRPAPLHPGGAPNMPLDVMQEAYSKEVSSAGFWPGSANFPEPIFYSYAYPVSPLFSEQKIRPNEAFYSVEMGEFILKYEDVRQASNPEALLMDFLQSTYEAAAVTSHWNRGELERATT</sequence>
<evidence type="ECO:0008006" key="3">
    <source>
        <dbReference type="Google" id="ProtNLM"/>
    </source>
</evidence>
<reference evidence="2" key="1">
    <citation type="submission" date="2016-10" db="EMBL/GenBank/DDBJ databases">
        <authorList>
            <person name="Varghese N."/>
            <person name="Submissions S."/>
        </authorList>
    </citation>
    <scope>NUCLEOTIDE SEQUENCE [LARGE SCALE GENOMIC DNA]</scope>
    <source>
        <strain evidence="2">IBRC-M 10761</strain>
    </source>
</reference>
<dbReference type="Proteomes" id="UP000199403">
    <property type="component" value="Unassembled WGS sequence"/>
</dbReference>
<name>A0A1H6TGE5_9BACT</name>
<dbReference type="InterPro" id="IPR046038">
    <property type="entry name" value="DUF5996"/>
</dbReference>
<dbReference type="STRING" id="1416801.SAMN05192553_101162"/>
<dbReference type="Pfam" id="PF19459">
    <property type="entry name" value="DUF5996"/>
    <property type="match status" value="1"/>
</dbReference>
<evidence type="ECO:0000313" key="1">
    <source>
        <dbReference type="EMBL" id="SEI76187.1"/>
    </source>
</evidence>
<gene>
    <name evidence="1" type="ORF">SAMN05192553_101162</name>
</gene>
<dbReference type="AlphaFoldDB" id="A0A1H6TGE5"/>